<evidence type="ECO:0000313" key="3">
    <source>
        <dbReference type="WBParaSite" id="ALUE_0002075901-mRNA-1"/>
    </source>
</evidence>
<proteinExistence type="predicted"/>
<organism evidence="2 3">
    <name type="scientific">Ascaris lumbricoides</name>
    <name type="common">Giant roundworm</name>
    <dbReference type="NCBI Taxonomy" id="6252"/>
    <lineage>
        <taxon>Eukaryota</taxon>
        <taxon>Metazoa</taxon>
        <taxon>Ecdysozoa</taxon>
        <taxon>Nematoda</taxon>
        <taxon>Chromadorea</taxon>
        <taxon>Rhabditida</taxon>
        <taxon>Spirurina</taxon>
        <taxon>Ascaridomorpha</taxon>
        <taxon>Ascaridoidea</taxon>
        <taxon>Ascarididae</taxon>
        <taxon>Ascaris</taxon>
    </lineage>
</organism>
<keyword evidence="2" id="KW-1185">Reference proteome</keyword>
<keyword evidence="1" id="KW-0812">Transmembrane</keyword>
<dbReference type="Gene3D" id="1.20.5.1890">
    <property type="match status" value="1"/>
</dbReference>
<accession>A0A0M3IPT1</accession>
<evidence type="ECO:0000256" key="1">
    <source>
        <dbReference type="SAM" id="Phobius"/>
    </source>
</evidence>
<evidence type="ECO:0000313" key="2">
    <source>
        <dbReference type="Proteomes" id="UP000036681"/>
    </source>
</evidence>
<reference evidence="3" key="1">
    <citation type="submission" date="2017-02" db="UniProtKB">
        <authorList>
            <consortium name="WormBaseParasite"/>
        </authorList>
    </citation>
    <scope>IDENTIFICATION</scope>
</reference>
<dbReference type="Proteomes" id="UP000036681">
    <property type="component" value="Unplaced"/>
</dbReference>
<keyword evidence="1" id="KW-1133">Transmembrane helix</keyword>
<dbReference type="InterPro" id="IPR008042">
    <property type="entry name" value="Retrotrans_Pao"/>
</dbReference>
<dbReference type="PANTHER" id="PTHR47331:SF5">
    <property type="entry name" value="RIBONUCLEASE H"/>
    <property type="match status" value="1"/>
</dbReference>
<dbReference type="AlphaFoldDB" id="A0A0M3IPT1"/>
<dbReference type="PANTHER" id="PTHR47331">
    <property type="entry name" value="PHD-TYPE DOMAIN-CONTAINING PROTEIN"/>
    <property type="match status" value="1"/>
</dbReference>
<sequence>MNLRDLNSNSAALRERWKIEDRQKETNTKILGIPWNVETDKISFIFKQFESSDITKRTLLSWVASIFDPLGYLTPATLPIKVFIQSLWRMEYGWDEALKEAEFQRANALIQGWHSQPISIKRQIGQPNLSEVHWMDNNFVVVFNDPRVSGDFRQWIKSHPVEISRMNWLHLTRTNPSSTLSATRHVNSVQEYTTIFANSLQSSEAHDPINAKLQFAYELLRDQINEQFRIVWKSICELTNAFIINAKSAPPTVAARMLLQREDVCATLRDAGSLLIYPCNEKAIESFDNFSSTNVAAIRYRTFKAGPLPSVERERISLALSMLSTEMKRSEKRNTLSNEIGKSGIDSLRDEGERLLWEAESEIGVAAHKIQEALDDVSRVAIKTTIIVSVFIALGVGAVLGCRCLIKRRTKQVQVQIRVPEIEDTAAKLKEVAPCHITPQRTLQDLQFNENTMNFARQHSSRLTNYSLRLCRKVQHLSLNLNSNIQSNEFFTVFVLTTY</sequence>
<feature type="transmembrane region" description="Helical" evidence="1">
    <location>
        <begin position="386"/>
        <end position="406"/>
    </location>
</feature>
<dbReference type="Pfam" id="PF05380">
    <property type="entry name" value="Peptidase_A17"/>
    <property type="match status" value="1"/>
</dbReference>
<protein>
    <submittedName>
        <fullName evidence="3">Uncharacterized protein</fullName>
    </submittedName>
</protein>
<dbReference type="SUPFAM" id="SSF161008">
    <property type="entry name" value="Viral glycoprotein ectodomain-like"/>
    <property type="match status" value="1"/>
</dbReference>
<dbReference type="WBParaSite" id="ALUE_0002075901-mRNA-1">
    <property type="protein sequence ID" value="ALUE_0002075901-mRNA-1"/>
    <property type="gene ID" value="ALUE_0002075901"/>
</dbReference>
<name>A0A0M3IPT1_ASCLU</name>
<keyword evidence="1" id="KW-0472">Membrane</keyword>